<dbReference type="EMBL" id="MORL01000004">
    <property type="protein sequence ID" value="OIN59167.1"/>
    <property type="molecule type" value="Genomic_DNA"/>
</dbReference>
<dbReference type="Proteomes" id="UP000181790">
    <property type="component" value="Unassembled WGS sequence"/>
</dbReference>
<reference evidence="1 2" key="1">
    <citation type="submission" date="2016-10" db="EMBL/GenBank/DDBJ databases">
        <title>Arsenicibacter rosenii gen. nov., sp. nov., an efficient arsenic-methylating bacterium isolated from an arsenic-contaminated paddy soil.</title>
        <authorList>
            <person name="Huang K."/>
        </authorList>
    </citation>
    <scope>NUCLEOTIDE SEQUENCE [LARGE SCALE GENOMIC DNA]</scope>
    <source>
        <strain evidence="1 2">SM-1</strain>
    </source>
</reference>
<organism evidence="1 2">
    <name type="scientific">Arsenicibacter rosenii</name>
    <dbReference type="NCBI Taxonomy" id="1750698"/>
    <lineage>
        <taxon>Bacteria</taxon>
        <taxon>Pseudomonadati</taxon>
        <taxon>Bacteroidota</taxon>
        <taxon>Cytophagia</taxon>
        <taxon>Cytophagales</taxon>
        <taxon>Spirosomataceae</taxon>
        <taxon>Arsenicibacter</taxon>
    </lineage>
</organism>
<name>A0A1S2VK55_9BACT</name>
<evidence type="ECO:0000313" key="1">
    <source>
        <dbReference type="EMBL" id="OIN59167.1"/>
    </source>
</evidence>
<gene>
    <name evidence="1" type="ORF">BLX24_09210</name>
</gene>
<keyword evidence="2" id="KW-1185">Reference proteome</keyword>
<dbReference type="PROSITE" id="PS51257">
    <property type="entry name" value="PROKAR_LIPOPROTEIN"/>
    <property type="match status" value="1"/>
</dbReference>
<comment type="caution">
    <text evidence="1">The sequence shown here is derived from an EMBL/GenBank/DDBJ whole genome shotgun (WGS) entry which is preliminary data.</text>
</comment>
<evidence type="ECO:0000313" key="2">
    <source>
        <dbReference type="Proteomes" id="UP000181790"/>
    </source>
</evidence>
<protein>
    <submittedName>
        <fullName evidence="1">Uncharacterized protein</fullName>
    </submittedName>
</protein>
<dbReference type="AlphaFoldDB" id="A0A1S2VK55"/>
<proteinExistence type="predicted"/>
<dbReference type="RefSeq" id="WP_071502850.1">
    <property type="nucleotide sequence ID" value="NZ_MORL01000004.1"/>
</dbReference>
<sequence length="187" mass="21053">MRPFLYLYAALLGLSGCVTRSQSPVTGTADAGLRRMPGQTSDYYVDQRAGTAPYSRKLLPDPTNGLGSTNDPNIRVTDIQLTDQYTILHMVFKIDPTRDWSVTSSQISIQPKTKLIAVNKLKSYELIKAEGITLSPDYTEVHPNKEVQFLLYFPRLDKGIEEFNMYECADTAEQTCWNVRGMHVVNP</sequence>
<dbReference type="OrthoDB" id="1490539at2"/>
<accession>A0A1S2VK55</accession>